<dbReference type="SUPFAM" id="SSF63380">
    <property type="entry name" value="Riboflavin synthase domain-like"/>
    <property type="match status" value="1"/>
</dbReference>
<dbReference type="InterPro" id="IPR017927">
    <property type="entry name" value="FAD-bd_FR_type"/>
</dbReference>
<name>A0A2Z6I8D6_9BURK</name>
<keyword evidence="2" id="KW-0285">Flavoprotein</keyword>
<keyword evidence="5" id="KW-0274">FAD</keyword>
<dbReference type="InterPro" id="IPR001433">
    <property type="entry name" value="OxRdtase_FAD/NAD-bd"/>
</dbReference>
<feature type="domain" description="FAD-binding FR-type" evidence="9">
    <location>
        <begin position="27"/>
        <end position="129"/>
    </location>
</feature>
<dbReference type="GO" id="GO:0046872">
    <property type="term" value="F:metal ion binding"/>
    <property type="evidence" value="ECO:0007669"/>
    <property type="project" value="UniProtKB-KW"/>
</dbReference>
<keyword evidence="6" id="KW-0560">Oxidoreductase</keyword>
<keyword evidence="8" id="KW-0411">Iron-sulfur</keyword>
<sequence>MFGLHFGRGEAHVESASDVAKKAVVWTGWKNFKVLNRTKECEDVECFHLVPEDGAPLPDFKAGQSVGVRTGTFAPRAFTLCGTPDEGFYRLFVKQFSGDTGLLAQHLCESVRVGDVIEVSEPAGAFTLDDSEAPLVMIAEGIGITSIVSLLNEVATKSPLRRVHVVYATKNGDHFPLRADLLRLMKGLPNSGLAVFYSDPKPDEHAGRDFDVHGGLDISLLRGVCREHEAEFYLCGSAKSMAEVRTALHAMRSVPETKIHEQIFVAKR</sequence>
<dbReference type="InterPro" id="IPR050415">
    <property type="entry name" value="MRET"/>
</dbReference>
<dbReference type="Gene3D" id="3.40.50.80">
    <property type="entry name" value="Nucleotide-binding domain of ferredoxin-NADP reductase (FNR) module"/>
    <property type="match status" value="1"/>
</dbReference>
<dbReference type="SUPFAM" id="SSF52343">
    <property type="entry name" value="Ferredoxin reductase-like, C-terminal NADP-linked domain"/>
    <property type="match status" value="1"/>
</dbReference>
<dbReference type="GO" id="GO:0051537">
    <property type="term" value="F:2 iron, 2 sulfur cluster binding"/>
    <property type="evidence" value="ECO:0007669"/>
    <property type="project" value="UniProtKB-KW"/>
</dbReference>
<dbReference type="InterPro" id="IPR008333">
    <property type="entry name" value="Cbr1-like_FAD-bd_dom"/>
</dbReference>
<dbReference type="GO" id="GO:0050660">
    <property type="term" value="F:flavin adenine dinucleotide binding"/>
    <property type="evidence" value="ECO:0007669"/>
    <property type="project" value="TreeGrafter"/>
</dbReference>
<evidence type="ECO:0000256" key="7">
    <source>
        <dbReference type="ARBA" id="ARBA00023004"/>
    </source>
</evidence>
<evidence type="ECO:0000256" key="1">
    <source>
        <dbReference type="ARBA" id="ARBA00001974"/>
    </source>
</evidence>
<protein>
    <recommendedName>
        <fullName evidence="9">FAD-binding FR-type domain-containing protein</fullName>
    </recommendedName>
</protein>
<dbReference type="Pfam" id="PF00175">
    <property type="entry name" value="NAD_binding_1"/>
    <property type="match status" value="1"/>
</dbReference>
<dbReference type="InterPro" id="IPR017938">
    <property type="entry name" value="Riboflavin_synthase-like_b-brl"/>
</dbReference>
<dbReference type="Proteomes" id="UP000271003">
    <property type="component" value="Chromosome"/>
</dbReference>
<keyword evidence="4" id="KW-0479">Metal-binding</keyword>
<evidence type="ECO:0000313" key="11">
    <source>
        <dbReference type="Proteomes" id="UP000271003"/>
    </source>
</evidence>
<dbReference type="EMBL" id="AP018786">
    <property type="protein sequence ID" value="BBF22721.1"/>
    <property type="molecule type" value="Genomic_DNA"/>
</dbReference>
<keyword evidence="3" id="KW-0001">2Fe-2S</keyword>
<dbReference type="CDD" id="cd06184">
    <property type="entry name" value="flavohem_like_fad_nad_binding"/>
    <property type="match status" value="1"/>
</dbReference>
<accession>A0A2Z6I8D6</accession>
<dbReference type="AlphaFoldDB" id="A0A2Z6I8D6"/>
<gene>
    <name evidence="10" type="ORF">SUTMEG_06120</name>
</gene>
<dbReference type="Pfam" id="PF00970">
    <property type="entry name" value="FAD_binding_6"/>
    <property type="match status" value="1"/>
</dbReference>
<organism evidence="10 11">
    <name type="scientific">Sutterella megalosphaeroides</name>
    <dbReference type="NCBI Taxonomy" id="2494234"/>
    <lineage>
        <taxon>Bacteria</taxon>
        <taxon>Pseudomonadati</taxon>
        <taxon>Pseudomonadota</taxon>
        <taxon>Betaproteobacteria</taxon>
        <taxon>Burkholderiales</taxon>
        <taxon>Sutterellaceae</taxon>
        <taxon>Sutterella</taxon>
    </lineage>
</organism>
<dbReference type="KEGG" id="sutt:SUTMEG_06120"/>
<proteinExistence type="predicted"/>
<reference evidence="10 11" key="1">
    <citation type="journal article" date="2018" name="Int. J. Syst. Evol. Microbiol.">
        <title>Mesosutterella multiformis gen. nov., sp. nov., a member of the family Sutterellaceae and Sutterella megalosphaeroides sp. nov., isolated from human faeces.</title>
        <authorList>
            <person name="Sakamoto M."/>
            <person name="Ikeyama N."/>
            <person name="Kunihiro T."/>
            <person name="Iino T."/>
            <person name="Yuki M."/>
            <person name="Ohkuma M."/>
        </authorList>
    </citation>
    <scope>NUCLEOTIDE SEQUENCE [LARGE SCALE GENOMIC DNA]</scope>
    <source>
        <strain evidence="10 11">6FBBBH3</strain>
    </source>
</reference>
<comment type="cofactor">
    <cofactor evidence="1">
        <name>FAD</name>
        <dbReference type="ChEBI" id="CHEBI:57692"/>
    </cofactor>
</comment>
<evidence type="ECO:0000313" key="10">
    <source>
        <dbReference type="EMBL" id="BBF22721.1"/>
    </source>
</evidence>
<dbReference type="Gene3D" id="2.40.30.10">
    <property type="entry name" value="Translation factors"/>
    <property type="match status" value="1"/>
</dbReference>
<evidence type="ECO:0000256" key="2">
    <source>
        <dbReference type="ARBA" id="ARBA00022630"/>
    </source>
</evidence>
<keyword evidence="7" id="KW-0408">Iron</keyword>
<evidence type="ECO:0000256" key="8">
    <source>
        <dbReference type="ARBA" id="ARBA00023014"/>
    </source>
</evidence>
<evidence type="ECO:0000256" key="3">
    <source>
        <dbReference type="ARBA" id="ARBA00022714"/>
    </source>
</evidence>
<evidence type="ECO:0000259" key="9">
    <source>
        <dbReference type="PROSITE" id="PS51384"/>
    </source>
</evidence>
<dbReference type="PANTHER" id="PTHR47354">
    <property type="entry name" value="NADH OXIDOREDUCTASE HCR"/>
    <property type="match status" value="1"/>
</dbReference>
<keyword evidence="11" id="KW-1185">Reference proteome</keyword>
<dbReference type="GO" id="GO:0016491">
    <property type="term" value="F:oxidoreductase activity"/>
    <property type="evidence" value="ECO:0007669"/>
    <property type="project" value="UniProtKB-KW"/>
</dbReference>
<dbReference type="OrthoDB" id="9796486at2"/>
<dbReference type="PANTHER" id="PTHR47354:SF8">
    <property type="entry name" value="1,2-PHENYLACETYL-COA EPOXIDASE, SUBUNIT E"/>
    <property type="match status" value="1"/>
</dbReference>
<evidence type="ECO:0000256" key="5">
    <source>
        <dbReference type="ARBA" id="ARBA00022827"/>
    </source>
</evidence>
<dbReference type="RefSeq" id="WP_120176401.1">
    <property type="nucleotide sequence ID" value="NZ_AP018786.1"/>
</dbReference>
<dbReference type="InterPro" id="IPR039261">
    <property type="entry name" value="FNR_nucleotide-bd"/>
</dbReference>
<dbReference type="PROSITE" id="PS51384">
    <property type="entry name" value="FAD_FR"/>
    <property type="match status" value="1"/>
</dbReference>
<dbReference type="PRINTS" id="PR00409">
    <property type="entry name" value="PHDIOXRDTASE"/>
</dbReference>
<evidence type="ECO:0000256" key="4">
    <source>
        <dbReference type="ARBA" id="ARBA00022723"/>
    </source>
</evidence>
<evidence type="ECO:0000256" key="6">
    <source>
        <dbReference type="ARBA" id="ARBA00023002"/>
    </source>
</evidence>